<organism evidence="1 2">
    <name type="scientific">Amycolatopsis taiwanensis</name>
    <dbReference type="NCBI Taxonomy" id="342230"/>
    <lineage>
        <taxon>Bacteria</taxon>
        <taxon>Bacillati</taxon>
        <taxon>Actinomycetota</taxon>
        <taxon>Actinomycetes</taxon>
        <taxon>Pseudonocardiales</taxon>
        <taxon>Pseudonocardiaceae</taxon>
        <taxon>Amycolatopsis</taxon>
    </lineage>
</organism>
<dbReference type="AlphaFoldDB" id="A0A9W6RBT6"/>
<keyword evidence="2" id="KW-1185">Reference proteome</keyword>
<reference evidence="1" key="1">
    <citation type="submission" date="2023-03" db="EMBL/GenBank/DDBJ databases">
        <title>Amycolatopsis taiwanensis NBRC 103393.</title>
        <authorList>
            <person name="Ichikawa N."/>
            <person name="Sato H."/>
            <person name="Tonouchi N."/>
        </authorList>
    </citation>
    <scope>NUCLEOTIDE SEQUENCE</scope>
    <source>
        <strain evidence="1">NBRC 103393</strain>
    </source>
</reference>
<comment type="caution">
    <text evidence="1">The sequence shown here is derived from an EMBL/GenBank/DDBJ whole genome shotgun (WGS) entry which is preliminary data.</text>
</comment>
<dbReference type="RefSeq" id="WP_285490825.1">
    <property type="nucleotide sequence ID" value="NZ_BSTI01000032.1"/>
</dbReference>
<evidence type="ECO:0000313" key="1">
    <source>
        <dbReference type="EMBL" id="GLY71207.1"/>
    </source>
</evidence>
<accession>A0A9W6RBT6</accession>
<gene>
    <name evidence="1" type="ORF">Atai01_78260</name>
</gene>
<proteinExistence type="predicted"/>
<name>A0A9W6RBT6_9PSEU</name>
<sequence length="67" mass="7701">MFCWDATAEDPAGWPVLLFDRGDSIFSRHDCGMVEFLIRTLRGDFPRSPLKGDIVLWGRGKATWEKE</sequence>
<dbReference type="EMBL" id="BSTI01000032">
    <property type="protein sequence ID" value="GLY71207.1"/>
    <property type="molecule type" value="Genomic_DNA"/>
</dbReference>
<dbReference type="Proteomes" id="UP001165136">
    <property type="component" value="Unassembled WGS sequence"/>
</dbReference>
<protein>
    <submittedName>
        <fullName evidence="1">Uncharacterized protein</fullName>
    </submittedName>
</protein>
<evidence type="ECO:0000313" key="2">
    <source>
        <dbReference type="Proteomes" id="UP001165136"/>
    </source>
</evidence>